<comment type="caution">
    <text evidence="4">The sequence shown here is derived from an EMBL/GenBank/DDBJ whole genome shotgun (WGS) entry which is preliminary data.</text>
</comment>
<keyword evidence="5" id="KW-1185">Reference proteome</keyword>
<reference evidence="4 5" key="1">
    <citation type="submission" date="2020-04" db="EMBL/GenBank/DDBJ databases">
        <title>Draft genome of Leeia sp. IMCC25680.</title>
        <authorList>
            <person name="Song J."/>
            <person name="Cho J.-C."/>
        </authorList>
    </citation>
    <scope>NUCLEOTIDE SEQUENCE [LARGE SCALE GENOMIC DNA]</scope>
    <source>
        <strain evidence="4 5">IMCC25680</strain>
    </source>
</reference>
<dbReference type="InterPro" id="IPR001127">
    <property type="entry name" value="PTS_EIIA_1_perm"/>
</dbReference>
<dbReference type="RefSeq" id="WP_168878293.1">
    <property type="nucleotide sequence ID" value="NZ_JABAIM010000004.1"/>
</dbReference>
<sequence>MSDSKPRRRLPPALMVELAPRRRPNLAPLWLALGVSLVLHVGVITVKFVGLDENKPRRSSMLEVLLVNGKHDKKPLDAKALAQANLDGGGNTEQQARIQTPLPAQQQDLEGDSLQQMQQRQEAQEQLTQQMLQQLKQSPIPTLPTTRDKPLPEPVAPVSGSDEETRKRAMDQLVGEINQATSRAQTRPKRKFITASTRESISALYYMGWAGKVERVANLNYPEGLQGQLVLTVTILPNGELAADNGEEEGIHIDRSSGNKRLDAAAVRILRRAAPFERPGANLLGRDNRVVIITTMIFTPGGRLQQALAVPVNPTPP</sequence>
<organism evidence="4 5">
    <name type="scientific">Leeia aquatica</name>
    <dbReference type="NCBI Taxonomy" id="2725557"/>
    <lineage>
        <taxon>Bacteria</taxon>
        <taxon>Pseudomonadati</taxon>
        <taxon>Pseudomonadota</taxon>
        <taxon>Betaproteobacteria</taxon>
        <taxon>Neisseriales</taxon>
        <taxon>Leeiaceae</taxon>
        <taxon>Leeia</taxon>
    </lineage>
</organism>
<feature type="region of interest" description="Disordered" evidence="1">
    <location>
        <begin position="107"/>
        <end position="164"/>
    </location>
</feature>
<keyword evidence="2" id="KW-0472">Membrane</keyword>
<feature type="transmembrane region" description="Helical" evidence="2">
    <location>
        <begin position="29"/>
        <end position="51"/>
    </location>
</feature>
<protein>
    <submittedName>
        <fullName evidence="4">TonB C-terminal domain-containing protein</fullName>
    </submittedName>
</protein>
<dbReference type="AlphaFoldDB" id="A0A847SCI7"/>
<evidence type="ECO:0000313" key="4">
    <source>
        <dbReference type="EMBL" id="NLR76625.1"/>
    </source>
</evidence>
<dbReference type="PROSITE" id="PS00371">
    <property type="entry name" value="PTS_EIIA_TYPE_1_HIS"/>
    <property type="match status" value="1"/>
</dbReference>
<accession>A0A847SCI7</accession>
<keyword evidence="2" id="KW-0812">Transmembrane</keyword>
<evidence type="ECO:0000313" key="5">
    <source>
        <dbReference type="Proteomes" id="UP000587991"/>
    </source>
</evidence>
<feature type="domain" description="PTS EIIA type-1" evidence="3">
    <location>
        <begin position="34"/>
        <end position="46"/>
    </location>
</feature>
<keyword evidence="2" id="KW-1133">Transmembrane helix</keyword>
<name>A0A847SCI7_9NEIS</name>
<dbReference type="EMBL" id="JABAIM010000004">
    <property type="protein sequence ID" value="NLR76625.1"/>
    <property type="molecule type" value="Genomic_DNA"/>
</dbReference>
<evidence type="ECO:0000256" key="2">
    <source>
        <dbReference type="SAM" id="Phobius"/>
    </source>
</evidence>
<dbReference type="Gene3D" id="3.30.1150.10">
    <property type="match status" value="1"/>
</dbReference>
<gene>
    <name evidence="4" type="ORF">HF682_15765</name>
</gene>
<dbReference type="GO" id="GO:0009401">
    <property type="term" value="P:phosphoenolpyruvate-dependent sugar phosphotransferase system"/>
    <property type="evidence" value="ECO:0007669"/>
    <property type="project" value="InterPro"/>
</dbReference>
<evidence type="ECO:0000256" key="1">
    <source>
        <dbReference type="SAM" id="MobiDB-lite"/>
    </source>
</evidence>
<dbReference type="SUPFAM" id="SSF74653">
    <property type="entry name" value="TolA/TonB C-terminal domain"/>
    <property type="match status" value="1"/>
</dbReference>
<evidence type="ECO:0000259" key="3">
    <source>
        <dbReference type="PROSITE" id="PS00371"/>
    </source>
</evidence>
<feature type="compositionally biased region" description="Low complexity" evidence="1">
    <location>
        <begin position="114"/>
        <end position="137"/>
    </location>
</feature>
<proteinExistence type="predicted"/>
<dbReference type="Proteomes" id="UP000587991">
    <property type="component" value="Unassembled WGS sequence"/>
</dbReference>